<feature type="non-terminal residue" evidence="3">
    <location>
        <position position="1"/>
    </location>
</feature>
<accession>A0A383DJV3</accession>
<protein>
    <recommendedName>
        <fullName evidence="4">Mannose-6-phosphate isomerase</fullName>
    </recommendedName>
</protein>
<gene>
    <name evidence="3" type="ORF">METZ01_LOCUS497463</name>
</gene>
<feature type="non-terminal residue" evidence="3">
    <location>
        <position position="235"/>
    </location>
</feature>
<keyword evidence="1" id="KW-0479">Metal-binding</keyword>
<dbReference type="Gene3D" id="2.60.120.10">
    <property type="entry name" value="Jelly Rolls"/>
    <property type="match status" value="1"/>
</dbReference>
<dbReference type="InterPro" id="IPR051804">
    <property type="entry name" value="Carb_Metab_Reg_Kinase/Isom"/>
</dbReference>
<dbReference type="SUPFAM" id="SSF51182">
    <property type="entry name" value="RmlC-like cupins"/>
    <property type="match status" value="1"/>
</dbReference>
<evidence type="ECO:0000313" key="3">
    <source>
        <dbReference type="EMBL" id="SVE44609.1"/>
    </source>
</evidence>
<dbReference type="PANTHER" id="PTHR42742:SF3">
    <property type="entry name" value="FRUCTOKINASE"/>
    <property type="match status" value="1"/>
</dbReference>
<reference evidence="3" key="1">
    <citation type="submission" date="2018-05" db="EMBL/GenBank/DDBJ databases">
        <authorList>
            <person name="Lanie J.A."/>
            <person name="Ng W.-L."/>
            <person name="Kazmierczak K.M."/>
            <person name="Andrzejewski T.M."/>
            <person name="Davidsen T.M."/>
            <person name="Wayne K.J."/>
            <person name="Tettelin H."/>
            <person name="Glass J.I."/>
            <person name="Rusch D."/>
            <person name="Podicherti R."/>
            <person name="Tsui H.-C.T."/>
            <person name="Winkler M.E."/>
        </authorList>
    </citation>
    <scope>NUCLEOTIDE SEQUENCE</scope>
</reference>
<sequence length="235" mass="26154">RNLHWLMENHAEKLLREVPSHDGRFPWMAKLLDANENLSVQVHPPADIAPSLGGESKTEAWHIVHAEPDARLIAGLKRGTTSEDFESWLAQSDFPSCLHEIPANKGDSIFIPSGRLHALGAGTVVFEIQQNSDTTFRVFDWNRIGLDGRPRKLHIDKAIQSINFTDIEPHTLTAAWDSVAGHSSQAIADEKTVFRIDHVRLDLVDPIPLPGRGLRMLAVTHDQIKLNGADETLVL</sequence>
<organism evidence="3">
    <name type="scientific">marine metagenome</name>
    <dbReference type="NCBI Taxonomy" id="408172"/>
    <lineage>
        <taxon>unclassified sequences</taxon>
        <taxon>metagenomes</taxon>
        <taxon>ecological metagenomes</taxon>
    </lineage>
</organism>
<proteinExistence type="predicted"/>
<dbReference type="InterPro" id="IPR011051">
    <property type="entry name" value="RmlC_Cupin_sf"/>
</dbReference>
<evidence type="ECO:0000256" key="1">
    <source>
        <dbReference type="ARBA" id="ARBA00022723"/>
    </source>
</evidence>
<evidence type="ECO:0008006" key="4">
    <source>
        <dbReference type="Google" id="ProtNLM"/>
    </source>
</evidence>
<name>A0A383DJV3_9ZZZZ</name>
<keyword evidence="2" id="KW-0862">Zinc</keyword>
<dbReference type="PANTHER" id="PTHR42742">
    <property type="entry name" value="TRANSCRIPTIONAL REPRESSOR MPRA"/>
    <property type="match status" value="1"/>
</dbReference>
<evidence type="ECO:0000256" key="2">
    <source>
        <dbReference type="ARBA" id="ARBA00022833"/>
    </source>
</evidence>
<dbReference type="CDD" id="cd07010">
    <property type="entry name" value="cupin_PMI_type_I_N_bac"/>
    <property type="match status" value="1"/>
</dbReference>
<dbReference type="EMBL" id="UINC01217833">
    <property type="protein sequence ID" value="SVE44609.1"/>
    <property type="molecule type" value="Genomic_DNA"/>
</dbReference>
<dbReference type="GO" id="GO:0046872">
    <property type="term" value="F:metal ion binding"/>
    <property type="evidence" value="ECO:0007669"/>
    <property type="project" value="UniProtKB-KW"/>
</dbReference>
<dbReference type="InterPro" id="IPR014710">
    <property type="entry name" value="RmlC-like_jellyroll"/>
</dbReference>
<dbReference type="AlphaFoldDB" id="A0A383DJV3"/>